<organism evidence="2 3">
    <name type="scientific">Stylosanthes scabra</name>
    <dbReference type="NCBI Taxonomy" id="79078"/>
    <lineage>
        <taxon>Eukaryota</taxon>
        <taxon>Viridiplantae</taxon>
        <taxon>Streptophyta</taxon>
        <taxon>Embryophyta</taxon>
        <taxon>Tracheophyta</taxon>
        <taxon>Spermatophyta</taxon>
        <taxon>Magnoliopsida</taxon>
        <taxon>eudicotyledons</taxon>
        <taxon>Gunneridae</taxon>
        <taxon>Pentapetalae</taxon>
        <taxon>rosids</taxon>
        <taxon>fabids</taxon>
        <taxon>Fabales</taxon>
        <taxon>Fabaceae</taxon>
        <taxon>Papilionoideae</taxon>
        <taxon>50 kb inversion clade</taxon>
        <taxon>dalbergioids sensu lato</taxon>
        <taxon>Dalbergieae</taxon>
        <taxon>Pterocarpus clade</taxon>
        <taxon>Stylosanthes</taxon>
    </lineage>
</organism>
<feature type="compositionally biased region" description="Low complexity" evidence="1">
    <location>
        <begin position="289"/>
        <end position="305"/>
    </location>
</feature>
<gene>
    <name evidence="2" type="ORF">PIB30_061508</name>
</gene>
<protein>
    <submittedName>
        <fullName evidence="2">Uncharacterized protein</fullName>
    </submittedName>
</protein>
<evidence type="ECO:0000313" key="2">
    <source>
        <dbReference type="EMBL" id="MED6149354.1"/>
    </source>
</evidence>
<evidence type="ECO:0000256" key="1">
    <source>
        <dbReference type="SAM" id="MobiDB-lite"/>
    </source>
</evidence>
<name>A0ABU6TLH2_9FABA</name>
<accession>A0ABU6TLH2</accession>
<comment type="caution">
    <text evidence="2">The sequence shown here is derived from an EMBL/GenBank/DDBJ whole genome shotgun (WGS) entry which is preliminary data.</text>
</comment>
<keyword evidence="3" id="KW-1185">Reference proteome</keyword>
<proteinExistence type="predicted"/>
<sequence>MAKKKSCQNVRNPRVLSPAERELYDWVDAEVFTQSFVVTPDHLPELCREMRLTQDLASERDYVLEAAGPSDRLPFQVAEDRTHFLWAYVELFTHMGVRFPFSNFQREVLMWCQVASSQLHLNGWGFLRTFERVCLHFGFRLSWRIFLYTYQLHAPPPGNRFCPSAPTRGDDFLMPLRSLFRNSNGITSRLCLFLVAVPFGLTTRGSRFPGCTEIRSFSNLFRLDWGRNRISSVAGSWITAMLKFGCSLIAYSEIWRNRAAMIAFCRRRRRQGTIPRSVLPHIRVPQPTSGGSSSSPAILVPAPATSVPPAPSSSAAKTRGKPLDATAAKPFSVEREEGAKEDPAADLRQKRRKRKVSKTSAEEAALGGNSAWKHKVDPIDCAFPPDYNFRATLDAGLTNGPIREILGPLVPEQLLGTAQLLACQLTACLQVCTFDA</sequence>
<feature type="compositionally biased region" description="Basic and acidic residues" evidence="1">
    <location>
        <begin position="332"/>
        <end position="348"/>
    </location>
</feature>
<dbReference type="Proteomes" id="UP001341840">
    <property type="component" value="Unassembled WGS sequence"/>
</dbReference>
<feature type="region of interest" description="Disordered" evidence="1">
    <location>
        <begin position="276"/>
        <end position="364"/>
    </location>
</feature>
<evidence type="ECO:0000313" key="3">
    <source>
        <dbReference type="Proteomes" id="UP001341840"/>
    </source>
</evidence>
<dbReference type="EMBL" id="JASCZI010091179">
    <property type="protein sequence ID" value="MED6149354.1"/>
    <property type="molecule type" value="Genomic_DNA"/>
</dbReference>
<reference evidence="2 3" key="1">
    <citation type="journal article" date="2023" name="Plants (Basel)">
        <title>Bridging the Gap: Combining Genomics and Transcriptomics Approaches to Understand Stylosanthes scabra, an Orphan Legume from the Brazilian Caatinga.</title>
        <authorList>
            <person name="Ferreira-Neto J.R.C."/>
            <person name="da Silva M.D."/>
            <person name="Binneck E."/>
            <person name="de Melo N.F."/>
            <person name="da Silva R.H."/>
            <person name="de Melo A.L.T.M."/>
            <person name="Pandolfi V."/>
            <person name="Bustamante F.O."/>
            <person name="Brasileiro-Vidal A.C."/>
            <person name="Benko-Iseppon A.M."/>
        </authorList>
    </citation>
    <scope>NUCLEOTIDE SEQUENCE [LARGE SCALE GENOMIC DNA]</scope>
    <source>
        <tissue evidence="2">Leaves</tissue>
    </source>
</reference>